<dbReference type="STRING" id="861299.J421_4352"/>
<dbReference type="eggNOG" id="COG1801">
    <property type="taxonomic scope" value="Bacteria"/>
</dbReference>
<dbReference type="PANTHER" id="PTHR30348">
    <property type="entry name" value="UNCHARACTERIZED PROTEIN YECE"/>
    <property type="match status" value="1"/>
</dbReference>
<dbReference type="RefSeq" id="WP_025413322.1">
    <property type="nucleotide sequence ID" value="NZ_CP007128.1"/>
</dbReference>
<evidence type="ECO:0008006" key="3">
    <source>
        <dbReference type="Google" id="ProtNLM"/>
    </source>
</evidence>
<dbReference type="OrthoDB" id="9780310at2"/>
<name>W0RLD1_9BACT</name>
<dbReference type="EMBL" id="CP007128">
    <property type="protein sequence ID" value="AHG91889.1"/>
    <property type="molecule type" value="Genomic_DNA"/>
</dbReference>
<protein>
    <recommendedName>
        <fullName evidence="3">DUF72 domain-containing protein</fullName>
    </recommendedName>
</protein>
<dbReference type="HOGENOM" id="CLU_046519_2_1_0"/>
<reference evidence="1 2" key="1">
    <citation type="journal article" date="2014" name="Genome Announc.">
        <title>Genome Sequence and Methylome of Soil Bacterium Gemmatirosa kalamazoonensis KBS708T, a Member of the Rarely Cultivated Gemmatimonadetes Phylum.</title>
        <authorList>
            <person name="Debruyn J.M."/>
            <person name="Radosevich M."/>
            <person name="Wommack K.E."/>
            <person name="Polson S.W."/>
            <person name="Hauser L.J."/>
            <person name="Fawaz M.N."/>
            <person name="Korlach J."/>
            <person name="Tsai Y.C."/>
        </authorList>
    </citation>
    <scope>NUCLEOTIDE SEQUENCE [LARGE SCALE GENOMIC DNA]</scope>
    <source>
        <strain evidence="1 2">KBS708</strain>
    </source>
</reference>
<sequence>MNAPDSPAVIRIGTQGWNYDAWVGPFYPSGTRAADFLATYARAFDTVEVDSTFYAVPAVKTVRGWADRVPPHFRFALKMPQEITHEARLRGPALETMRHFFDRARELEDKLGAVLVQLSPDFLPNELPALAHFLPELPSDVPVAIEFRHRGWVTDGVLALLAEHGVALALTDARWIPRRQMIALAERPTADFAYLRWMGPNRDIVDYSRIQVDRTRELELWAQALRALAPRVRTAYGFVNNHFAGHSPASGRDLQRLLGQTPVMPDQLGEQFSLF</sequence>
<proteinExistence type="predicted"/>
<accession>W0RLD1</accession>
<dbReference type="InParanoid" id="W0RLD1"/>
<organism evidence="1 2">
    <name type="scientific">Gemmatirosa kalamazoonensis</name>
    <dbReference type="NCBI Taxonomy" id="861299"/>
    <lineage>
        <taxon>Bacteria</taxon>
        <taxon>Pseudomonadati</taxon>
        <taxon>Gemmatimonadota</taxon>
        <taxon>Gemmatimonadia</taxon>
        <taxon>Gemmatimonadales</taxon>
        <taxon>Gemmatimonadaceae</taxon>
        <taxon>Gemmatirosa</taxon>
    </lineage>
</organism>
<dbReference type="InterPro" id="IPR002763">
    <property type="entry name" value="DUF72"/>
</dbReference>
<evidence type="ECO:0000313" key="2">
    <source>
        <dbReference type="Proteomes" id="UP000019151"/>
    </source>
</evidence>
<dbReference type="Pfam" id="PF01904">
    <property type="entry name" value="DUF72"/>
    <property type="match status" value="1"/>
</dbReference>
<dbReference type="SUPFAM" id="SSF117396">
    <property type="entry name" value="TM1631-like"/>
    <property type="match status" value="1"/>
</dbReference>
<dbReference type="Proteomes" id="UP000019151">
    <property type="component" value="Chromosome"/>
</dbReference>
<gene>
    <name evidence="1" type="ORF">J421_4352</name>
</gene>
<dbReference type="InterPro" id="IPR036520">
    <property type="entry name" value="UPF0759_sf"/>
</dbReference>
<dbReference type="AlphaFoldDB" id="W0RLD1"/>
<dbReference type="PANTHER" id="PTHR30348:SF4">
    <property type="entry name" value="DUF72 DOMAIN-CONTAINING PROTEIN"/>
    <property type="match status" value="1"/>
</dbReference>
<evidence type="ECO:0000313" key="1">
    <source>
        <dbReference type="EMBL" id="AHG91889.1"/>
    </source>
</evidence>
<dbReference type="KEGG" id="gba:J421_4352"/>
<dbReference type="Gene3D" id="3.20.20.410">
    <property type="entry name" value="Protein of unknown function UPF0759"/>
    <property type="match status" value="1"/>
</dbReference>
<keyword evidence="2" id="KW-1185">Reference proteome</keyword>